<dbReference type="SUPFAM" id="SSF55347">
    <property type="entry name" value="Glyceraldehyde-3-phosphate dehydrogenase-like, C-terminal domain"/>
    <property type="match status" value="1"/>
</dbReference>
<evidence type="ECO:0000256" key="6">
    <source>
        <dbReference type="PIRSR" id="PIRSR000149-4"/>
    </source>
</evidence>
<dbReference type="SUPFAM" id="SSF51735">
    <property type="entry name" value="NAD(P)-binding Rossmann-fold domains"/>
    <property type="match status" value="1"/>
</dbReference>
<evidence type="ECO:0000256" key="4">
    <source>
        <dbReference type="PIRSR" id="PIRSR000149-2"/>
    </source>
</evidence>
<dbReference type="GO" id="GO:0050661">
    <property type="term" value="F:NADP binding"/>
    <property type="evidence" value="ECO:0007669"/>
    <property type="project" value="InterPro"/>
</dbReference>
<keyword evidence="5" id="KW-0520">NAD</keyword>
<dbReference type="PIRSF" id="PIRSF000149">
    <property type="entry name" value="GAP_DH"/>
    <property type="match status" value="1"/>
</dbReference>
<reference evidence="9 10" key="1">
    <citation type="submission" date="2019-01" db="EMBL/GenBank/DDBJ databases">
        <title>Draft genome sequence of Dictyobacter sp. Uno17.</title>
        <authorList>
            <person name="Wang C.M."/>
            <person name="Zheng Y."/>
            <person name="Sakai Y."/>
            <person name="Abe K."/>
            <person name="Yokota A."/>
            <person name="Yabe S."/>
        </authorList>
    </citation>
    <scope>NUCLEOTIDE SEQUENCE [LARGE SCALE GENOMIC DNA]</scope>
    <source>
        <strain evidence="9 10">Uno17</strain>
    </source>
</reference>
<feature type="binding site" evidence="4">
    <location>
        <position position="235"/>
    </location>
    <ligand>
        <name>D-glyceraldehyde 3-phosphate</name>
        <dbReference type="ChEBI" id="CHEBI:59776"/>
    </ligand>
</feature>
<dbReference type="InterPro" id="IPR020829">
    <property type="entry name" value="GlycerAld_3-P_DH_cat"/>
</dbReference>
<dbReference type="Gene3D" id="3.40.50.720">
    <property type="entry name" value="NAD(P)-binding Rossmann-like Domain"/>
    <property type="match status" value="1"/>
</dbReference>
<dbReference type="Pfam" id="PF00044">
    <property type="entry name" value="Gp_dh_N"/>
    <property type="match status" value="1"/>
</dbReference>
<keyword evidence="10" id="KW-1185">Reference proteome</keyword>
<dbReference type="PRINTS" id="PR00078">
    <property type="entry name" value="G3PDHDRGNASE"/>
</dbReference>
<dbReference type="AlphaFoldDB" id="A0A5A5TJI9"/>
<dbReference type="SMART" id="SM00846">
    <property type="entry name" value="Gp_dh_N"/>
    <property type="match status" value="1"/>
</dbReference>
<evidence type="ECO:0000313" key="10">
    <source>
        <dbReference type="Proteomes" id="UP000322530"/>
    </source>
</evidence>
<name>A0A5A5TJI9_9CHLR</name>
<dbReference type="NCBIfam" id="TIGR01534">
    <property type="entry name" value="GAPDH-I"/>
    <property type="match status" value="1"/>
</dbReference>
<keyword evidence="2" id="KW-0560">Oxidoreductase</keyword>
<evidence type="ECO:0000256" key="5">
    <source>
        <dbReference type="PIRSR" id="PIRSR000149-3"/>
    </source>
</evidence>
<feature type="binding site" evidence="5">
    <location>
        <position position="317"/>
    </location>
    <ligand>
        <name>NAD(+)</name>
        <dbReference type="ChEBI" id="CHEBI:57540"/>
    </ligand>
</feature>
<proteinExistence type="inferred from homology"/>
<feature type="binding site" evidence="4">
    <location>
        <begin position="153"/>
        <end position="155"/>
    </location>
    <ligand>
        <name>D-glyceraldehyde 3-phosphate</name>
        <dbReference type="ChEBI" id="CHEBI:59776"/>
    </ligand>
</feature>
<dbReference type="RefSeq" id="WP_149404423.1">
    <property type="nucleotide sequence ID" value="NZ_BIXY01000125.1"/>
</dbReference>
<dbReference type="GO" id="GO:0016620">
    <property type="term" value="F:oxidoreductase activity, acting on the aldehyde or oxo group of donors, NAD or NADP as acceptor"/>
    <property type="evidence" value="ECO:0007669"/>
    <property type="project" value="InterPro"/>
</dbReference>
<feature type="active site" description="Nucleophile" evidence="3">
    <location>
        <position position="154"/>
    </location>
</feature>
<organism evidence="9 10">
    <name type="scientific">Dictyobacter arantiisoli</name>
    <dbReference type="NCBI Taxonomy" id="2014874"/>
    <lineage>
        <taxon>Bacteria</taxon>
        <taxon>Bacillati</taxon>
        <taxon>Chloroflexota</taxon>
        <taxon>Ktedonobacteria</taxon>
        <taxon>Ktedonobacterales</taxon>
        <taxon>Dictyobacteraceae</taxon>
        <taxon>Dictyobacter</taxon>
    </lineage>
</organism>
<evidence type="ECO:0000313" key="9">
    <source>
        <dbReference type="EMBL" id="GCF11597.1"/>
    </source>
</evidence>
<feature type="binding site" evidence="4">
    <location>
        <position position="184"/>
    </location>
    <ligand>
        <name>D-glyceraldehyde 3-phosphate</name>
        <dbReference type="ChEBI" id="CHEBI:59776"/>
    </ligand>
</feature>
<comment type="similarity">
    <text evidence="1 7">Belongs to the glyceraldehyde-3-phosphate dehydrogenase family.</text>
</comment>
<feature type="binding site" evidence="5">
    <location>
        <position position="36"/>
    </location>
    <ligand>
        <name>NAD(+)</name>
        <dbReference type="ChEBI" id="CHEBI:57540"/>
    </ligand>
</feature>
<dbReference type="InterPro" id="IPR036291">
    <property type="entry name" value="NAD(P)-bd_dom_sf"/>
</dbReference>
<evidence type="ECO:0000259" key="8">
    <source>
        <dbReference type="SMART" id="SM00846"/>
    </source>
</evidence>
<feature type="site" description="Activates thiol group during catalysis" evidence="6">
    <location>
        <position position="181"/>
    </location>
</feature>
<dbReference type="CDD" id="cd05214">
    <property type="entry name" value="GAPDH_I_N"/>
    <property type="match status" value="1"/>
</dbReference>
<dbReference type="FunFam" id="3.30.360.10:FF:000002">
    <property type="entry name" value="Glyceraldehyde-3-phosphate dehydrogenase"/>
    <property type="match status" value="1"/>
</dbReference>
<accession>A0A5A5TJI9</accession>
<dbReference type="Proteomes" id="UP000322530">
    <property type="component" value="Unassembled WGS sequence"/>
</dbReference>
<feature type="domain" description="Glyceraldehyde 3-phosphate dehydrogenase NAD(P) binding" evidence="8">
    <location>
        <begin position="3"/>
        <end position="154"/>
    </location>
</feature>
<dbReference type="InterPro" id="IPR020828">
    <property type="entry name" value="GlycerAld_3-P_DH_NAD(P)-bd"/>
</dbReference>
<feature type="binding site" evidence="5">
    <location>
        <begin position="12"/>
        <end position="13"/>
    </location>
    <ligand>
        <name>NAD(+)</name>
        <dbReference type="ChEBI" id="CHEBI:57540"/>
    </ligand>
</feature>
<protein>
    <submittedName>
        <fullName evidence="9">Glyceraldehyde-3-phosphate dehydrogenase</fullName>
    </submittedName>
</protein>
<dbReference type="CDD" id="cd18126">
    <property type="entry name" value="GAPDH_I_C"/>
    <property type="match status" value="1"/>
</dbReference>
<dbReference type="GO" id="GO:0006006">
    <property type="term" value="P:glucose metabolic process"/>
    <property type="evidence" value="ECO:0007669"/>
    <property type="project" value="InterPro"/>
</dbReference>
<dbReference type="FunFam" id="3.40.50.720:FF:000001">
    <property type="entry name" value="Glyceraldehyde-3-phosphate dehydrogenase"/>
    <property type="match status" value="1"/>
</dbReference>
<gene>
    <name evidence="9" type="ORF">KDI_51610</name>
</gene>
<dbReference type="Pfam" id="PF02800">
    <property type="entry name" value="Gp_dh_C"/>
    <property type="match status" value="1"/>
</dbReference>
<feature type="binding site" evidence="5">
    <location>
        <position position="122"/>
    </location>
    <ligand>
        <name>NAD(+)</name>
        <dbReference type="ChEBI" id="CHEBI:57540"/>
    </ligand>
</feature>
<comment type="caution">
    <text evidence="9">The sequence shown here is derived from an EMBL/GenBank/DDBJ whole genome shotgun (WGS) entry which is preliminary data.</text>
</comment>
<sequence>MVTRIGINGFGRIGRQSLKAILERYPDELEIVAINDLTDPQTNAHLLKYDSTYGRFPHQVQATEKALIVRDQTIQVTAQRDPAQIPWGELGVDIVIESTGLFTNADKAAAHLKAGAKKVIISAPAEGEDITLVQSVNGQNYDPTRHHIISNGSCTTHCLSLTASVLSQTFGIESGFLTTIHSYTNDQSILDQMHKDLRRARAAAANIIPTTTGAARAVARVLPELAGRFNGISMRVPTITVCAADLVITTSKEVSVKAINAAFQEAAAGSLKGYLGYTQEPLVSSDFRGDPRSAIIDGLSTMVVGRHSLKVIAWYDNEWSYANSVANLAQFVAQKGI</sequence>
<evidence type="ECO:0000256" key="2">
    <source>
        <dbReference type="ARBA" id="ARBA00023002"/>
    </source>
</evidence>
<evidence type="ECO:0000256" key="1">
    <source>
        <dbReference type="ARBA" id="ARBA00007406"/>
    </source>
</evidence>
<evidence type="ECO:0000256" key="7">
    <source>
        <dbReference type="RuleBase" id="RU000397"/>
    </source>
</evidence>
<dbReference type="OrthoDB" id="9803304at2"/>
<dbReference type="Gene3D" id="3.30.360.10">
    <property type="entry name" value="Dihydrodipicolinate Reductase, domain 2"/>
    <property type="match status" value="1"/>
</dbReference>
<dbReference type="GO" id="GO:0051287">
    <property type="term" value="F:NAD binding"/>
    <property type="evidence" value="ECO:0007669"/>
    <property type="project" value="InterPro"/>
</dbReference>
<evidence type="ECO:0000256" key="3">
    <source>
        <dbReference type="PIRSR" id="PIRSR000149-1"/>
    </source>
</evidence>
<feature type="binding site" evidence="4">
    <location>
        <begin position="212"/>
        <end position="213"/>
    </location>
    <ligand>
        <name>D-glyceraldehyde 3-phosphate</name>
        <dbReference type="ChEBI" id="CHEBI:59776"/>
    </ligand>
</feature>
<feature type="binding site" evidence="5">
    <location>
        <position position="80"/>
    </location>
    <ligand>
        <name>NAD(+)</name>
        <dbReference type="ChEBI" id="CHEBI:57540"/>
    </ligand>
</feature>
<keyword evidence="5" id="KW-0547">Nucleotide-binding</keyword>
<dbReference type="PANTHER" id="PTHR43148">
    <property type="entry name" value="GLYCERALDEHYDE-3-PHOSPHATE DEHYDROGENASE 2"/>
    <property type="match status" value="1"/>
</dbReference>
<dbReference type="InterPro" id="IPR020831">
    <property type="entry name" value="GlycerAld/Erythrose_P_DH"/>
</dbReference>
<dbReference type="EMBL" id="BIXY01000125">
    <property type="protein sequence ID" value="GCF11597.1"/>
    <property type="molecule type" value="Genomic_DNA"/>
</dbReference>
<dbReference type="InterPro" id="IPR006424">
    <property type="entry name" value="Glyceraldehyde-3-P_DH_1"/>
</dbReference>